<comment type="caution">
    <text evidence="1">The sequence shown here is derived from an EMBL/GenBank/DDBJ whole genome shotgun (WGS) entry which is preliminary data.</text>
</comment>
<sequence>MGDRLMRSIEDSVMVSGVIVADGVIVSDDVICCIDRKSRNQMAQRPDYRVDALESQLCPIPQTVLWSFWLCVVLRCLTETKRAFNEQVLELCKLLGRPTMDLVILAVVRLQLVYSTFIMDSSTRKAVSAL</sequence>
<dbReference type="AlphaFoldDB" id="A0AAD5MQS4"/>
<evidence type="ECO:0000313" key="1">
    <source>
        <dbReference type="EMBL" id="KAJ1353032.1"/>
    </source>
</evidence>
<evidence type="ECO:0000313" key="2">
    <source>
        <dbReference type="Proteomes" id="UP001196413"/>
    </source>
</evidence>
<proteinExistence type="predicted"/>
<keyword evidence="2" id="KW-1185">Reference proteome</keyword>
<dbReference type="Proteomes" id="UP001196413">
    <property type="component" value="Unassembled WGS sequence"/>
</dbReference>
<accession>A0AAD5MQS4</accession>
<organism evidence="1 2">
    <name type="scientific">Parelaphostrongylus tenuis</name>
    <name type="common">Meningeal worm</name>
    <dbReference type="NCBI Taxonomy" id="148309"/>
    <lineage>
        <taxon>Eukaryota</taxon>
        <taxon>Metazoa</taxon>
        <taxon>Ecdysozoa</taxon>
        <taxon>Nematoda</taxon>
        <taxon>Chromadorea</taxon>
        <taxon>Rhabditida</taxon>
        <taxon>Rhabditina</taxon>
        <taxon>Rhabditomorpha</taxon>
        <taxon>Strongyloidea</taxon>
        <taxon>Metastrongylidae</taxon>
        <taxon>Parelaphostrongylus</taxon>
    </lineage>
</organism>
<protein>
    <submittedName>
        <fullName evidence="1">Uncharacterized protein</fullName>
    </submittedName>
</protein>
<name>A0AAD5MQS4_PARTN</name>
<dbReference type="EMBL" id="JAHQIW010001582">
    <property type="protein sequence ID" value="KAJ1353032.1"/>
    <property type="molecule type" value="Genomic_DNA"/>
</dbReference>
<gene>
    <name evidence="1" type="ORF">KIN20_009572</name>
</gene>
<reference evidence="1" key="1">
    <citation type="submission" date="2021-06" db="EMBL/GenBank/DDBJ databases">
        <title>Parelaphostrongylus tenuis whole genome reference sequence.</title>
        <authorList>
            <person name="Garwood T.J."/>
            <person name="Larsen P.A."/>
            <person name="Fountain-Jones N.M."/>
            <person name="Garbe J.R."/>
            <person name="Macchietto M.G."/>
            <person name="Kania S.A."/>
            <person name="Gerhold R.W."/>
            <person name="Richards J.E."/>
            <person name="Wolf T.M."/>
        </authorList>
    </citation>
    <scope>NUCLEOTIDE SEQUENCE</scope>
    <source>
        <strain evidence="1">MNPRO001-30</strain>
        <tissue evidence="1">Meninges</tissue>
    </source>
</reference>